<evidence type="ECO:0000256" key="5">
    <source>
        <dbReference type="ARBA" id="ARBA00023163"/>
    </source>
</evidence>
<feature type="domain" description="Response regulatory" evidence="7">
    <location>
        <begin position="6"/>
        <end position="127"/>
    </location>
</feature>
<evidence type="ECO:0000313" key="8">
    <source>
        <dbReference type="EMBL" id="ETR69536.1"/>
    </source>
</evidence>
<dbReference type="FunFam" id="3.40.50.2300:FF:000001">
    <property type="entry name" value="DNA-binding response regulator PhoB"/>
    <property type="match status" value="1"/>
</dbReference>
<comment type="caution">
    <text evidence="8">The sequence shown here is derived from an EMBL/GenBank/DDBJ whole genome shotgun (WGS) entry which is preliminary data.</text>
</comment>
<dbReference type="PANTHER" id="PTHR44591">
    <property type="entry name" value="STRESS RESPONSE REGULATOR PROTEIN 1"/>
    <property type="match status" value="1"/>
</dbReference>
<dbReference type="Pfam" id="PF00072">
    <property type="entry name" value="Response_reg"/>
    <property type="match status" value="1"/>
</dbReference>
<dbReference type="InterPro" id="IPR011006">
    <property type="entry name" value="CheY-like_superfamily"/>
</dbReference>
<evidence type="ECO:0000256" key="3">
    <source>
        <dbReference type="ARBA" id="ARBA00023015"/>
    </source>
</evidence>
<dbReference type="InterPro" id="IPR001789">
    <property type="entry name" value="Sig_transdc_resp-reg_receiver"/>
</dbReference>
<dbReference type="Proteomes" id="UP000189670">
    <property type="component" value="Unassembled WGS sequence"/>
</dbReference>
<dbReference type="PROSITE" id="PS50110">
    <property type="entry name" value="RESPONSE_REGULATORY"/>
    <property type="match status" value="1"/>
</dbReference>
<evidence type="ECO:0000313" key="9">
    <source>
        <dbReference type="Proteomes" id="UP000189670"/>
    </source>
</evidence>
<keyword evidence="4" id="KW-0238">DNA-binding</keyword>
<evidence type="ECO:0000256" key="6">
    <source>
        <dbReference type="PROSITE-ProRule" id="PRU00169"/>
    </source>
</evidence>
<proteinExistence type="predicted"/>
<gene>
    <name evidence="8" type="ORF">OMM_09511</name>
</gene>
<dbReference type="SMART" id="SM00448">
    <property type="entry name" value="REC"/>
    <property type="match status" value="1"/>
</dbReference>
<evidence type="ECO:0000259" key="7">
    <source>
        <dbReference type="PROSITE" id="PS50110"/>
    </source>
</evidence>
<keyword evidence="5" id="KW-0804">Transcription</keyword>
<keyword evidence="2" id="KW-0902">Two-component regulatory system</keyword>
<dbReference type="SUPFAM" id="SSF52172">
    <property type="entry name" value="CheY-like"/>
    <property type="match status" value="1"/>
</dbReference>
<dbReference type="GO" id="GO:0003677">
    <property type="term" value="F:DNA binding"/>
    <property type="evidence" value="ECO:0007669"/>
    <property type="project" value="UniProtKB-KW"/>
</dbReference>
<dbReference type="PANTHER" id="PTHR44591:SF18">
    <property type="entry name" value="REGULATORY PROTEIN"/>
    <property type="match status" value="1"/>
</dbReference>
<keyword evidence="3" id="KW-0805">Transcription regulation</keyword>
<dbReference type="EMBL" id="ATBP01000620">
    <property type="protein sequence ID" value="ETR69536.1"/>
    <property type="molecule type" value="Genomic_DNA"/>
</dbReference>
<evidence type="ECO:0000256" key="2">
    <source>
        <dbReference type="ARBA" id="ARBA00023012"/>
    </source>
</evidence>
<evidence type="ECO:0000256" key="1">
    <source>
        <dbReference type="ARBA" id="ARBA00022553"/>
    </source>
</evidence>
<dbReference type="GO" id="GO:0000160">
    <property type="term" value="P:phosphorelay signal transduction system"/>
    <property type="evidence" value="ECO:0007669"/>
    <property type="project" value="UniProtKB-KW"/>
</dbReference>
<dbReference type="Gene3D" id="3.40.50.2300">
    <property type="match status" value="1"/>
</dbReference>
<reference evidence="9" key="1">
    <citation type="submission" date="2012-11" db="EMBL/GenBank/DDBJ databases">
        <authorList>
            <person name="Lucero-Rivera Y.E."/>
            <person name="Tovar-Ramirez D."/>
        </authorList>
    </citation>
    <scope>NUCLEOTIDE SEQUENCE [LARGE SCALE GENOMIC DNA]</scope>
    <source>
        <strain evidence="9">Araruama</strain>
    </source>
</reference>
<accession>A0A1V1P460</accession>
<name>A0A1V1P460_9BACT</name>
<sequence length="130" mass="14452">MSDKKRILVVDDEPDFASIVQGNLEKEGFIVDVAYNGTECIEKVNANPPDAIVLDVMMPEKDGYEVCAEIKKDDRFKDIAILMLTAVASHVTSTRYSHYDGMSMEADDYLPKPASAEEITDSIKSLLDMD</sequence>
<dbReference type="InterPro" id="IPR050595">
    <property type="entry name" value="Bact_response_regulator"/>
</dbReference>
<feature type="modified residue" description="4-aspartylphosphate" evidence="6">
    <location>
        <position position="55"/>
    </location>
</feature>
<organism evidence="8 9">
    <name type="scientific">Candidatus Magnetoglobus multicellularis str. Araruama</name>
    <dbReference type="NCBI Taxonomy" id="890399"/>
    <lineage>
        <taxon>Bacteria</taxon>
        <taxon>Pseudomonadati</taxon>
        <taxon>Thermodesulfobacteriota</taxon>
        <taxon>Desulfobacteria</taxon>
        <taxon>Desulfobacterales</taxon>
        <taxon>Desulfobacteraceae</taxon>
        <taxon>Candidatus Magnetoglobus</taxon>
    </lineage>
</organism>
<evidence type="ECO:0000256" key="4">
    <source>
        <dbReference type="ARBA" id="ARBA00023125"/>
    </source>
</evidence>
<dbReference type="CDD" id="cd17574">
    <property type="entry name" value="REC_OmpR"/>
    <property type="match status" value="1"/>
</dbReference>
<protein>
    <submittedName>
        <fullName evidence="8">Response regulator receiver protein</fullName>
    </submittedName>
</protein>
<keyword evidence="1 6" id="KW-0597">Phosphoprotein</keyword>
<dbReference type="AlphaFoldDB" id="A0A1V1P460"/>